<dbReference type="EMBL" id="JAAOLE020000001">
    <property type="protein sequence ID" value="NVI49689.1"/>
    <property type="molecule type" value="Genomic_DNA"/>
</dbReference>
<dbReference type="SUPFAM" id="SSF50494">
    <property type="entry name" value="Trypsin-like serine proteases"/>
    <property type="match status" value="1"/>
</dbReference>
<dbReference type="Pfam" id="PF13365">
    <property type="entry name" value="Trypsin_2"/>
    <property type="match status" value="1"/>
</dbReference>
<feature type="signal peptide" evidence="2">
    <location>
        <begin position="1"/>
        <end position="23"/>
    </location>
</feature>
<keyword evidence="2" id="KW-0732">Signal</keyword>
<proteinExistence type="predicted"/>
<evidence type="ECO:0000313" key="4">
    <source>
        <dbReference type="EMBL" id="WXC80460.1"/>
    </source>
</evidence>
<organism evidence="3">
    <name type="scientific">Bradyrhizobium septentrionale</name>
    <dbReference type="NCBI Taxonomy" id="1404411"/>
    <lineage>
        <taxon>Bacteria</taxon>
        <taxon>Pseudomonadati</taxon>
        <taxon>Pseudomonadota</taxon>
        <taxon>Alphaproteobacteria</taxon>
        <taxon>Hyphomicrobiales</taxon>
        <taxon>Nitrobacteraceae</taxon>
        <taxon>Bradyrhizobium</taxon>
    </lineage>
</organism>
<gene>
    <name evidence="3" type="ORF">HAP48_043995</name>
    <name evidence="4" type="ORF">WDK88_02050</name>
</gene>
<reference evidence="3" key="1">
    <citation type="submission" date="2020-06" db="EMBL/GenBank/DDBJ databases">
        <title>Whole Genome Sequence of Bradyrhizobium sp. Strain 1S1.</title>
        <authorList>
            <person name="Bromfield E.S.P."/>
            <person name="Cloutier S."/>
        </authorList>
    </citation>
    <scope>NUCLEOTIDE SEQUENCE [LARGE SCALE GENOMIC DNA]</scope>
    <source>
        <strain evidence="3">1S1</strain>
    </source>
</reference>
<reference evidence="4" key="3">
    <citation type="submission" date="2024-03" db="EMBL/GenBank/DDBJ databases">
        <authorList>
            <person name="Bromfield E.S.P."/>
            <person name="Cloutier S."/>
        </authorList>
    </citation>
    <scope>NUCLEOTIDE SEQUENCE</scope>
    <source>
        <strain evidence="4">5S5</strain>
    </source>
</reference>
<sequence>MRVVIWAVVAAVCLLVSATPSSARGPYGSITVGNWKGGAFTDDKSGAFTHCSAGSTYQSGIFFMVAIAENGSWRLGFAHESWRLTPGEAFPLALTFDGQPAFNVYGMPLGTTLVNVEMPVNSNLINQFRKARQMTAFAQGQLFQFNLNQTGQLLPALLNCVMSVKKNGVASAGEFAVAAKPVAAPQAAPAQSAPNPPQKQARGGTGTGFVVSSTGHVVTNHHVIDGCSEITGNLSGEAPVKLRLVSSDETNDLALLQAPSPFKDVAKIRQNAIPVGNGVVAIGYPYHGLLTSDFTVTTGIVSSLSGILNDTRFLQISAAVQPGNSGGPLFDLGGGVVGVVAAKLDAVRVARATGSIPENINFAIKTGALRDFLDNSAVQYQTAEWRDASKRETSEIAKDARGYTLLIVCKVNEQSAGAKRGN</sequence>
<dbReference type="InterPro" id="IPR001940">
    <property type="entry name" value="Peptidase_S1C"/>
</dbReference>
<dbReference type="PANTHER" id="PTHR43019">
    <property type="entry name" value="SERINE ENDOPROTEASE DEGS"/>
    <property type="match status" value="1"/>
</dbReference>
<evidence type="ECO:0000256" key="1">
    <source>
        <dbReference type="SAM" id="MobiDB-lite"/>
    </source>
</evidence>
<dbReference type="AlphaFoldDB" id="A0A973W9C1"/>
<keyword evidence="5" id="KW-1185">Reference proteome</keyword>
<name>A0A973W9C1_9BRAD</name>
<evidence type="ECO:0000256" key="2">
    <source>
        <dbReference type="SAM" id="SignalP"/>
    </source>
</evidence>
<reference evidence="4" key="2">
    <citation type="journal article" date="2021" name="Int. J. Syst. Evol. Microbiol.">
        <title>Bradyrhizobium septentrionale sp. nov. (sv. septentrionale) and Bradyrhizobium quebecense sp. nov. (sv. septentrionale) associated with legumes native to Canada possess rearranged symbiosis genes and numerous insertion sequences.</title>
        <authorList>
            <person name="Bromfield E.S.P."/>
            <person name="Cloutier S."/>
        </authorList>
    </citation>
    <scope>NUCLEOTIDE SEQUENCE</scope>
    <source>
        <strain evidence="4">5S5</strain>
    </source>
</reference>
<dbReference type="InterPro" id="IPR043504">
    <property type="entry name" value="Peptidase_S1_PA_chymotrypsin"/>
</dbReference>
<feature type="region of interest" description="Disordered" evidence="1">
    <location>
        <begin position="187"/>
        <end position="206"/>
    </location>
</feature>
<dbReference type="Gene3D" id="2.40.10.10">
    <property type="entry name" value="Trypsin-like serine proteases"/>
    <property type="match status" value="2"/>
</dbReference>
<accession>A0A973W9C1</accession>
<dbReference type="GO" id="GO:0004252">
    <property type="term" value="F:serine-type endopeptidase activity"/>
    <property type="evidence" value="ECO:0007669"/>
    <property type="project" value="InterPro"/>
</dbReference>
<dbReference type="PANTHER" id="PTHR43019:SF23">
    <property type="entry name" value="PROTEASE DO-LIKE 5, CHLOROPLASTIC"/>
    <property type="match status" value="1"/>
</dbReference>
<evidence type="ECO:0000313" key="5">
    <source>
        <dbReference type="Proteomes" id="UP001432046"/>
    </source>
</evidence>
<dbReference type="GO" id="GO:0006508">
    <property type="term" value="P:proteolysis"/>
    <property type="evidence" value="ECO:0007669"/>
    <property type="project" value="InterPro"/>
</dbReference>
<dbReference type="InterPro" id="IPR009003">
    <property type="entry name" value="Peptidase_S1_PA"/>
</dbReference>
<evidence type="ECO:0000313" key="3">
    <source>
        <dbReference type="EMBL" id="NVI49689.1"/>
    </source>
</evidence>
<feature type="chain" id="PRO_5037845887" evidence="2">
    <location>
        <begin position="24"/>
        <end position="422"/>
    </location>
</feature>
<dbReference type="PRINTS" id="PR00834">
    <property type="entry name" value="PROTEASES2C"/>
</dbReference>
<dbReference type="EMBL" id="CP147711">
    <property type="protein sequence ID" value="WXC80460.1"/>
    <property type="molecule type" value="Genomic_DNA"/>
</dbReference>
<feature type="compositionally biased region" description="Low complexity" evidence="1">
    <location>
        <begin position="187"/>
        <end position="201"/>
    </location>
</feature>
<dbReference type="RefSeq" id="WP_166213411.1">
    <property type="nucleotide sequence ID" value="NZ_CP088285.1"/>
</dbReference>
<dbReference type="Proteomes" id="UP001432046">
    <property type="component" value="Chromosome"/>
</dbReference>
<protein>
    <submittedName>
        <fullName evidence="3">Trypsin-like peptidase domain-containing protein</fullName>
    </submittedName>
</protein>